<dbReference type="Pfam" id="PF00447">
    <property type="entry name" value="HSF_DNA-bind"/>
    <property type="match status" value="1"/>
</dbReference>
<evidence type="ECO:0000256" key="5">
    <source>
        <dbReference type="ARBA" id="ARBA00023163"/>
    </source>
</evidence>
<feature type="compositionally biased region" description="Low complexity" evidence="8">
    <location>
        <begin position="342"/>
        <end position="361"/>
    </location>
</feature>
<dbReference type="InterPro" id="IPR000232">
    <property type="entry name" value="HSF_DNA-bd"/>
</dbReference>
<evidence type="ECO:0000256" key="7">
    <source>
        <dbReference type="RuleBase" id="RU004020"/>
    </source>
</evidence>
<reference evidence="10" key="1">
    <citation type="submission" date="2016-04" db="EMBL/GenBank/DDBJ databases">
        <authorList>
            <person name="Evans L.H."/>
            <person name="Alamgir A."/>
            <person name="Owens N."/>
            <person name="Weber N.D."/>
            <person name="Virtaneva K."/>
            <person name="Barbian K."/>
            <person name="Babar A."/>
            <person name="Rosenke K."/>
        </authorList>
    </citation>
    <scope>NUCLEOTIDE SEQUENCE [LARGE SCALE GENOMIC DNA]</scope>
    <source>
        <strain evidence="10">CBS 101.48</strain>
    </source>
</reference>
<evidence type="ECO:0000256" key="3">
    <source>
        <dbReference type="ARBA" id="ARBA00023015"/>
    </source>
</evidence>
<dbReference type="SUPFAM" id="SSF46785">
    <property type="entry name" value="Winged helix' DNA-binding domain"/>
    <property type="match status" value="1"/>
</dbReference>
<keyword evidence="4" id="KW-0238">DNA-binding</keyword>
<keyword evidence="11" id="KW-1185">Reference proteome</keyword>
<evidence type="ECO:0000256" key="6">
    <source>
        <dbReference type="ARBA" id="ARBA00023242"/>
    </source>
</evidence>
<dbReference type="STRING" id="4829.A0A168Q340"/>
<feature type="compositionally biased region" description="Polar residues" evidence="8">
    <location>
        <begin position="329"/>
        <end position="341"/>
    </location>
</feature>
<evidence type="ECO:0000256" key="1">
    <source>
        <dbReference type="ARBA" id="ARBA00004123"/>
    </source>
</evidence>
<comment type="similarity">
    <text evidence="2 7">Belongs to the HSF family.</text>
</comment>
<dbReference type="EMBL" id="LT554135">
    <property type="protein sequence ID" value="SAM03428.1"/>
    <property type="molecule type" value="Genomic_DNA"/>
</dbReference>
<dbReference type="Proteomes" id="UP000078561">
    <property type="component" value="Unassembled WGS sequence"/>
</dbReference>
<keyword evidence="3" id="KW-0805">Transcription regulation</keyword>
<dbReference type="GO" id="GO:0003700">
    <property type="term" value="F:DNA-binding transcription factor activity"/>
    <property type="evidence" value="ECO:0007669"/>
    <property type="project" value="InterPro"/>
</dbReference>
<dbReference type="PANTHER" id="PTHR10015">
    <property type="entry name" value="HEAT SHOCK TRANSCRIPTION FACTOR"/>
    <property type="match status" value="1"/>
</dbReference>
<accession>A0A168Q340</accession>
<feature type="domain" description="HSF-type DNA-binding" evidence="9">
    <location>
        <begin position="101"/>
        <end position="125"/>
    </location>
</feature>
<dbReference type="InterPro" id="IPR036388">
    <property type="entry name" value="WH-like_DNA-bd_sf"/>
</dbReference>
<evidence type="ECO:0000313" key="11">
    <source>
        <dbReference type="Proteomes" id="UP000078561"/>
    </source>
</evidence>
<evidence type="ECO:0000313" key="10">
    <source>
        <dbReference type="EMBL" id="SAM03428.1"/>
    </source>
</evidence>
<name>A0A168Q340_ABSGL</name>
<dbReference type="OrthoDB" id="60033at2759"/>
<feature type="compositionally biased region" description="Low complexity" evidence="8">
    <location>
        <begin position="38"/>
        <end position="54"/>
    </location>
</feature>
<gene>
    <name evidence="10" type="primary">ABSGL_09257.1 scaffold 10873</name>
</gene>
<dbReference type="FunFam" id="1.10.10.10:FF:000027">
    <property type="entry name" value="Heat shock transcription factor 1"/>
    <property type="match status" value="1"/>
</dbReference>
<feature type="region of interest" description="Disordered" evidence="8">
    <location>
        <begin position="22"/>
        <end position="58"/>
    </location>
</feature>
<feature type="compositionally biased region" description="Polar residues" evidence="8">
    <location>
        <begin position="22"/>
        <end position="37"/>
    </location>
</feature>
<evidence type="ECO:0000256" key="8">
    <source>
        <dbReference type="SAM" id="MobiDB-lite"/>
    </source>
</evidence>
<dbReference type="PROSITE" id="PS00434">
    <property type="entry name" value="HSF_DOMAIN"/>
    <property type="match status" value="1"/>
</dbReference>
<dbReference type="GO" id="GO:0043565">
    <property type="term" value="F:sequence-specific DNA binding"/>
    <property type="evidence" value="ECO:0007669"/>
    <property type="project" value="InterPro"/>
</dbReference>
<dbReference type="InterPro" id="IPR036390">
    <property type="entry name" value="WH_DNA-bd_sf"/>
</dbReference>
<dbReference type="Gene3D" id="1.10.10.10">
    <property type="entry name" value="Winged helix-like DNA-binding domain superfamily/Winged helix DNA-binding domain"/>
    <property type="match status" value="1"/>
</dbReference>
<dbReference type="InParanoid" id="A0A168Q340"/>
<evidence type="ECO:0000259" key="9">
    <source>
        <dbReference type="PROSITE" id="PS00434"/>
    </source>
</evidence>
<evidence type="ECO:0000256" key="2">
    <source>
        <dbReference type="ARBA" id="ARBA00006403"/>
    </source>
</evidence>
<proteinExistence type="inferred from homology"/>
<feature type="region of interest" description="Disordered" evidence="8">
    <location>
        <begin position="302"/>
        <end position="395"/>
    </location>
</feature>
<protein>
    <recommendedName>
        <fullName evidence="9">HSF-type DNA-binding domain-containing protein</fullName>
    </recommendedName>
</protein>
<dbReference type="PRINTS" id="PR00056">
    <property type="entry name" value="HSFDOMAIN"/>
</dbReference>
<comment type="subcellular location">
    <subcellularLocation>
        <location evidence="1">Nucleus</location>
    </subcellularLocation>
</comment>
<dbReference type="GO" id="GO:0005634">
    <property type="term" value="C:nucleus"/>
    <property type="evidence" value="ECO:0007669"/>
    <property type="project" value="UniProtKB-SubCell"/>
</dbReference>
<keyword evidence="5" id="KW-0804">Transcription</keyword>
<evidence type="ECO:0000256" key="4">
    <source>
        <dbReference type="ARBA" id="ARBA00023125"/>
    </source>
</evidence>
<dbReference type="PANTHER" id="PTHR10015:SF427">
    <property type="entry name" value="HEAT SHOCK FACTOR PROTEIN"/>
    <property type="match status" value="1"/>
</dbReference>
<organism evidence="10">
    <name type="scientific">Absidia glauca</name>
    <name type="common">Pin mould</name>
    <dbReference type="NCBI Taxonomy" id="4829"/>
    <lineage>
        <taxon>Eukaryota</taxon>
        <taxon>Fungi</taxon>
        <taxon>Fungi incertae sedis</taxon>
        <taxon>Mucoromycota</taxon>
        <taxon>Mucoromycotina</taxon>
        <taxon>Mucoromycetes</taxon>
        <taxon>Mucorales</taxon>
        <taxon>Cunninghamellaceae</taxon>
        <taxon>Absidia</taxon>
    </lineage>
</organism>
<dbReference type="AlphaFoldDB" id="A0A168Q340"/>
<dbReference type="SMART" id="SM00415">
    <property type="entry name" value="HSF"/>
    <property type="match status" value="1"/>
</dbReference>
<feature type="compositionally biased region" description="Polar residues" evidence="8">
    <location>
        <begin position="372"/>
        <end position="389"/>
    </location>
</feature>
<sequence>MDPYRQSDTSLTTFSILHPNTINLMNSNPSPQHGLQPNSSSSTNTSNNSDTSTNKPTHTNTFVHKLFNMVLDDQYQHLIAWNYTGSSFIVCNIMDFSKDVLPKHFKHNNFSSFVRQLNMYGFHKVNKSPRGHRTLAENQIWEFSHAKFLRNRADLLDDIKRKAMDADTTRSQGDIQAHLTLLQMSQSDMIQQINHLFDNFNQVVKELNEAKKRQASQSVIIKQLATLITHQNGGQLPVEFDFEGLSLESNSNSTSSSSNNKDHHAPSIFVTSHESSPLPTNTTPTSNTFDIVSSAETYNYQHHHHSFSPVPSTVGMQGSPPRSPHYQAPHQQYSHPQTSMAGLSPLSTTFTTSLSSTPTGLMASDDDASLYSPHTPTDSNHPRSNTFQQLHHHCK</sequence>
<keyword evidence="6" id="KW-0539">Nucleus</keyword>